<feature type="domain" description="Nucleoporin POM152 ninth Ig-like" evidence="6">
    <location>
        <begin position="1055"/>
        <end position="1130"/>
    </location>
</feature>
<dbReference type="AlphaFoldDB" id="A0A9P6KHD4"/>
<dbReference type="PANTHER" id="PTHR28206">
    <property type="entry name" value="NUCLEOPORIN POM152"/>
    <property type="match status" value="1"/>
</dbReference>
<keyword evidence="1" id="KW-1133">Transmembrane helix</keyword>
<feature type="domain" description="Nucleoporin POM152 immunoglobulin-like" evidence="2">
    <location>
        <begin position="516"/>
        <end position="617"/>
    </location>
</feature>
<feature type="transmembrane region" description="Helical" evidence="1">
    <location>
        <begin position="65"/>
        <end position="84"/>
    </location>
</feature>
<feature type="transmembrane region" description="Helical" evidence="1">
    <location>
        <begin position="35"/>
        <end position="53"/>
    </location>
</feature>
<dbReference type="InterPro" id="IPR056543">
    <property type="entry name" value="Ig-like_POM152_9th"/>
</dbReference>
<dbReference type="InterPro" id="IPR056542">
    <property type="entry name" value="Ig-like_POM152_1st"/>
</dbReference>
<dbReference type="Pfam" id="PF23664">
    <property type="entry name" value="Ig_Pom152"/>
    <property type="match status" value="2"/>
</dbReference>
<feature type="domain" description="Nucleoporin POM152 first Ig-like" evidence="5">
    <location>
        <begin position="165"/>
        <end position="277"/>
    </location>
</feature>
<organism evidence="7 8">
    <name type="scientific">Lunasporangiospora selenospora</name>
    <dbReference type="NCBI Taxonomy" id="979761"/>
    <lineage>
        <taxon>Eukaryota</taxon>
        <taxon>Fungi</taxon>
        <taxon>Fungi incertae sedis</taxon>
        <taxon>Mucoromycota</taxon>
        <taxon>Mortierellomycotina</taxon>
        <taxon>Mortierellomycetes</taxon>
        <taxon>Mortierellales</taxon>
        <taxon>Mortierellaceae</taxon>
        <taxon>Lunasporangiospora</taxon>
    </lineage>
</organism>
<dbReference type="InterPro" id="IPR056544">
    <property type="entry name" value="Ig_POM152"/>
</dbReference>
<accession>A0A9P6KHD4</accession>
<proteinExistence type="predicted"/>
<feature type="transmembrane region" description="Helical" evidence="1">
    <location>
        <begin position="96"/>
        <end position="113"/>
    </location>
</feature>
<evidence type="ECO:0000259" key="6">
    <source>
        <dbReference type="Pfam" id="PF24527"/>
    </source>
</evidence>
<comment type="caution">
    <text evidence="7">The sequence shown here is derived from an EMBL/GenBank/DDBJ whole genome shotgun (WGS) entry which is preliminary data.</text>
</comment>
<evidence type="ECO:0000256" key="1">
    <source>
        <dbReference type="SAM" id="Phobius"/>
    </source>
</evidence>
<evidence type="ECO:0000259" key="2">
    <source>
        <dbReference type="Pfam" id="PF23664"/>
    </source>
</evidence>
<sequence>MPPPAPLKASASRPQRALHNPRIPLEYCDGPTQRLYAVSTFVFLQAVKLYYWIGIAKSDYAAEFFGFILWLSVDVLFLLALNYLQIPWLELPTVRLIVALFILTVVNFVLFTAREISPVLIAQSTLSKVLGYVRTPSLHREPHFDPDHDEHLLGKHTILKRPFSSAVLNPRDQCFCIPDPDFVKMPSPLIPILFNGSEPHYLEYSVTSFETGLTTEHKVADPSKNSASVLRKLPDLWEDGRPVYGLQADVVGAYKLRQLKDSDGVDIKFFREKEVYVVQCPEARVDRYKETLDHCSGKGDVDIPIVARGLPPWSVTYRRSSNTGKEIQDLLIQSEPPGYSSPFLIGWSQPTKPNYSWARLHEMNLSASLSLANPGEYDFQVIKVKDGCNNVLDFTELVAKGHREPEILHVNIRSPPTVSMVCDPRKPIKIVSLNETSSTDISLDIKHGTTPYRVGYVYQKSDIDEPEIMQDIEISRKEEARIIADRPGLYTLSHIQDQYCKGDIVLPMDCSVTVASLPTVEISTTTIEDQCVGAIGVSIAATFTGEAPWKVCYDVWSNDRLQKENVCQSSSKPRLTLKMTPSESGTFRYQFRTVSDINYKLVKLDLPPVLQKIHPQPSASFTEGTTGIKACRGSTKKLGVQLGGEGPWDIKYQVIHQGRRQVFSSRDIKESKTELTVPAFEHEGTYSVDLESVTDRSNGCTKALSVSDVTIEVSSGPPTVSFQCDAPIEFAEDGHVDLPIHLTGGSPWHMTYGIEGEDSLSAARSESRNALVTIYRPGTYILKSVSDAFCEGEVVEQASKCQVVISERPAMNLKVDSIRFRGGPRGDHPEDEVAPLERLAWEKDHFVMPAVCQDAPRSLEIRLTGKAPFVLKYKTIFKSDKGGRDEEKSHTLESLHSTMRLPVLTDRTGVVTYRLETLSDAIYSDVKLLHDTFDVVFKHLIRTAPVATIQNNKKQEFCKNDVAGLAEKIPIKIQNGIGPFSLTIEVQQPNQPVEIIPVYDATTNNHGIYNWPLPSRLTGVGLHMVTVTMVTDLNGCSSGKAGKDSSIEFEILDTPSITPISDAVNACVGDNIAFSLQGATQPFEVSYSLDKSQEKIVLDAKTRSFTYHATKPGILKISQVCQTIHNRKKCCTRPEQELTARIWALPRGLIDDGNEDKISNLLEGDRVGVEITLEGEPPFSFVYVRKEAEFDVNRHHKDQRKFKILQTEYVPNIHDKQYTVYTAMEGRLATSREIKSKDDTNAMLLIMNI</sequence>
<dbReference type="GO" id="GO:0017056">
    <property type="term" value="F:structural constituent of nuclear pore"/>
    <property type="evidence" value="ECO:0007669"/>
    <property type="project" value="InterPro"/>
</dbReference>
<dbReference type="InterPro" id="IPR056541">
    <property type="entry name" value="Ig-like_POM152"/>
</dbReference>
<dbReference type="Pfam" id="PF24097">
    <property type="entry name" value="TMD_POM152"/>
    <property type="match status" value="1"/>
</dbReference>
<feature type="domain" description="Nucleoporin POM152 immunoglobulin-like" evidence="2">
    <location>
        <begin position="859"/>
        <end position="936"/>
    </location>
</feature>
<dbReference type="GO" id="GO:0006606">
    <property type="term" value="P:protein import into nucleus"/>
    <property type="evidence" value="ECO:0007669"/>
    <property type="project" value="TreeGrafter"/>
</dbReference>
<dbReference type="PANTHER" id="PTHR28206:SF1">
    <property type="entry name" value="NUCLEOPORIN POM152"/>
    <property type="match status" value="1"/>
</dbReference>
<dbReference type="InterPro" id="IPR037701">
    <property type="entry name" value="Pom152"/>
</dbReference>
<evidence type="ECO:0000259" key="5">
    <source>
        <dbReference type="Pfam" id="PF24519"/>
    </source>
</evidence>
<evidence type="ECO:0000313" key="7">
    <source>
        <dbReference type="EMBL" id="KAF9584787.1"/>
    </source>
</evidence>
<reference evidence="7" key="1">
    <citation type="journal article" date="2020" name="Fungal Divers.">
        <title>Resolving the Mortierellaceae phylogeny through synthesis of multi-gene phylogenetics and phylogenomics.</title>
        <authorList>
            <person name="Vandepol N."/>
            <person name="Liber J."/>
            <person name="Desiro A."/>
            <person name="Na H."/>
            <person name="Kennedy M."/>
            <person name="Barry K."/>
            <person name="Grigoriev I.V."/>
            <person name="Miller A.N."/>
            <person name="O'Donnell K."/>
            <person name="Stajich J.E."/>
            <person name="Bonito G."/>
        </authorList>
    </citation>
    <scope>NUCLEOTIDE SEQUENCE</scope>
    <source>
        <strain evidence="7">KOD1015</strain>
    </source>
</reference>
<dbReference type="GO" id="GO:0070762">
    <property type="term" value="C:nuclear pore transmembrane ring"/>
    <property type="evidence" value="ECO:0007669"/>
    <property type="project" value="TreeGrafter"/>
</dbReference>
<keyword evidence="1" id="KW-0812">Transmembrane</keyword>
<evidence type="ECO:0000259" key="3">
    <source>
        <dbReference type="Pfam" id="PF24097"/>
    </source>
</evidence>
<dbReference type="InterPro" id="IPR056540">
    <property type="entry name" value="TMD_POM152"/>
</dbReference>
<feature type="domain" description="Nucleoporin POM152 N-terminal transmembrane" evidence="3">
    <location>
        <begin position="29"/>
        <end position="112"/>
    </location>
</feature>
<keyword evidence="8" id="KW-1185">Reference proteome</keyword>
<dbReference type="Pfam" id="PF24519">
    <property type="entry name" value="Ig-like_Pom152_1"/>
    <property type="match status" value="1"/>
</dbReference>
<keyword evidence="1" id="KW-0472">Membrane</keyword>
<name>A0A9P6KHD4_9FUNG</name>
<dbReference type="OrthoDB" id="5529162at2759"/>
<protein>
    <recommendedName>
        <fullName evidence="9">Ig-like domain-containing protein</fullName>
    </recommendedName>
</protein>
<evidence type="ECO:0000313" key="8">
    <source>
        <dbReference type="Proteomes" id="UP000780801"/>
    </source>
</evidence>
<dbReference type="Pfam" id="PF24312">
    <property type="entry name" value="Ig-like_POM152"/>
    <property type="match status" value="2"/>
</dbReference>
<feature type="domain" description="Nucleoporin POM152 Ig-like" evidence="4">
    <location>
        <begin position="718"/>
        <end position="799"/>
    </location>
</feature>
<dbReference type="Pfam" id="PF24527">
    <property type="entry name" value="Ig-like_Pom152_9"/>
    <property type="match status" value="1"/>
</dbReference>
<dbReference type="Proteomes" id="UP000780801">
    <property type="component" value="Unassembled WGS sequence"/>
</dbReference>
<evidence type="ECO:0000259" key="4">
    <source>
        <dbReference type="Pfam" id="PF24312"/>
    </source>
</evidence>
<gene>
    <name evidence="7" type="ORF">BGW38_005173</name>
</gene>
<dbReference type="GO" id="GO:0006999">
    <property type="term" value="P:nuclear pore organization"/>
    <property type="evidence" value="ECO:0007669"/>
    <property type="project" value="TreeGrafter"/>
</dbReference>
<dbReference type="EMBL" id="JAABOA010000328">
    <property type="protein sequence ID" value="KAF9584787.1"/>
    <property type="molecule type" value="Genomic_DNA"/>
</dbReference>
<feature type="domain" description="Nucleoporin POM152 Ig-like" evidence="4">
    <location>
        <begin position="416"/>
        <end position="510"/>
    </location>
</feature>
<evidence type="ECO:0008006" key="9">
    <source>
        <dbReference type="Google" id="ProtNLM"/>
    </source>
</evidence>